<name>A0A371Q675_STRIH</name>
<reference evidence="2 3" key="1">
    <citation type="submission" date="2018-08" db="EMBL/GenBank/DDBJ databases">
        <title>Streptomyces NEAU-D10 sp. nov., a novel Actinomycete isolated from soil.</title>
        <authorList>
            <person name="Jin L."/>
        </authorList>
    </citation>
    <scope>NUCLEOTIDE SEQUENCE [LARGE SCALE GENOMIC DNA]</scope>
    <source>
        <strain evidence="2 3">NEAU-D10</strain>
    </source>
</reference>
<evidence type="ECO:0008006" key="4">
    <source>
        <dbReference type="Google" id="ProtNLM"/>
    </source>
</evidence>
<dbReference type="AlphaFoldDB" id="A0A371Q675"/>
<dbReference type="OrthoDB" id="3661391at2"/>
<feature type="region of interest" description="Disordered" evidence="1">
    <location>
        <begin position="132"/>
        <end position="155"/>
    </location>
</feature>
<organism evidence="2 3">
    <name type="scientific">Streptomyces inhibens</name>
    <dbReference type="NCBI Taxonomy" id="2293571"/>
    <lineage>
        <taxon>Bacteria</taxon>
        <taxon>Bacillati</taxon>
        <taxon>Actinomycetota</taxon>
        <taxon>Actinomycetes</taxon>
        <taxon>Kitasatosporales</taxon>
        <taxon>Streptomycetaceae</taxon>
        <taxon>Streptomyces</taxon>
    </lineage>
</organism>
<dbReference type="InterPro" id="IPR043148">
    <property type="entry name" value="TagF_C"/>
</dbReference>
<feature type="compositionally biased region" description="Basic and acidic residues" evidence="1">
    <location>
        <begin position="139"/>
        <end position="149"/>
    </location>
</feature>
<accession>A0A371Q675</accession>
<dbReference type="Proteomes" id="UP000262477">
    <property type="component" value="Unassembled WGS sequence"/>
</dbReference>
<sequence>MSAFRRHSERASVGDIGDSRWLTVPGCKQVLVVAHSVTYLQRLRAVFSLLEQDPRLQVVCTVPPHQFGEGVHEALAALGIPVIPWRRAVRREFDLALAAGSRGTEQIRARLVRLSHGAGQIKVLRSAREGAASDGNAAGRHEAGTDEGRTAQAQAALRPPAMLSREYLLHEGRVVPAAVALSHERDLAELTRTCPEALPVARVVGDPCHDRIAASLRLRRRYRQALGLGERQKLVVVATTWGPSSAFGSFETLLPRLATELPADRFRTAVLVHPNVWAGHGSRQIRAWLTGFRRRGPVAIPPEADWRSILVAADWIIGDHGSVTSYGTLTSAPVLLARFPDHEVHPDSPAAALARTAPALTAARPLREQLRYAAAEYRRADYARIGAMLSSEPGRFNTNMRSLLYGILGLGRPAFAPVTAALPSPPPLDSWAGLPGSEAA</sequence>
<evidence type="ECO:0000313" key="2">
    <source>
        <dbReference type="EMBL" id="REK90179.1"/>
    </source>
</evidence>
<proteinExistence type="predicted"/>
<keyword evidence="3" id="KW-1185">Reference proteome</keyword>
<protein>
    <recommendedName>
        <fullName evidence="4">Translation initiation factor 2</fullName>
    </recommendedName>
</protein>
<dbReference type="EMBL" id="QUAC01000082">
    <property type="protein sequence ID" value="REK90179.1"/>
    <property type="molecule type" value="Genomic_DNA"/>
</dbReference>
<evidence type="ECO:0000313" key="3">
    <source>
        <dbReference type="Proteomes" id="UP000262477"/>
    </source>
</evidence>
<evidence type="ECO:0000256" key="1">
    <source>
        <dbReference type="SAM" id="MobiDB-lite"/>
    </source>
</evidence>
<dbReference type="Gene3D" id="3.40.50.12580">
    <property type="match status" value="1"/>
</dbReference>
<comment type="caution">
    <text evidence="2">The sequence shown here is derived from an EMBL/GenBank/DDBJ whole genome shotgun (WGS) entry which is preliminary data.</text>
</comment>
<gene>
    <name evidence="2" type="ORF">DY245_11660</name>
</gene>